<proteinExistence type="predicted"/>
<sequence length="549" mass="63455">MKKQRRLLCDSWKNLHRKFVAEHGQNISYAFFCRERPFWVVTPKERDRETCQCKTHENVQFMADKMHKLGLSQSSNLEEMADSTVCNNSKSCAYGECQECEHSTVPPARQQANEEVSLTQWCLEKIEHNRANEEQEKSSLITVKKDIAITEEELVTQFQERLFKFRRHLFNIRWWYSIYRTLRKNLTNDCLIHIDFSENFTCTYASEIQSVHFGGSHKQVTLHTGVLYVAEEPPISFCTISPSRRHDPAAIWAHLDPILDMIKHQYPAVQHLHFFSDGPATQYKQKGNFYMVCTEPYKKGFQGTTWNFFEASHGKGSPDGVGDSLKRPADLLVRHGRDITDAMSFYQELRDSGSQIQLYYVSEEEVERKAQNMSGVPLVTIKGTMQMHQVISITPGILKYRVISCLCQAAEGVWDCPCYGLQKVTLPTVLANGRDLSPPHQPDVIDPDTSAPLRPDVIESHHSGQWCIVNYDEQPYPGVILEVEEHNVKVKCMHRNGVNKFYWPSPRDDINWYGDDQIVCLMPEPLPVNKRSVQIDHSIWKYLEEHLNV</sequence>
<protein>
    <submittedName>
        <fullName evidence="1">Uncharacterized protein</fullName>
    </submittedName>
</protein>
<accession>A0A444TZW7</accession>
<evidence type="ECO:0000313" key="1">
    <source>
        <dbReference type="EMBL" id="RXM28486.1"/>
    </source>
</evidence>
<reference evidence="1 2" key="1">
    <citation type="submission" date="2019-01" db="EMBL/GenBank/DDBJ databases">
        <title>Draft Genome and Complete Hox-Cluster Characterization of the Sterlet Sturgeon (Acipenser ruthenus).</title>
        <authorList>
            <person name="Wei Q."/>
        </authorList>
    </citation>
    <scope>NUCLEOTIDE SEQUENCE [LARGE SCALE GENOMIC DNA]</scope>
    <source>
        <strain evidence="1">WHYD16114868_AA</strain>
        <tissue evidence="1">Blood</tissue>
    </source>
</reference>
<evidence type="ECO:0000313" key="2">
    <source>
        <dbReference type="Proteomes" id="UP000289886"/>
    </source>
</evidence>
<keyword evidence="2" id="KW-1185">Reference proteome</keyword>
<name>A0A444TZW7_ACIRT</name>
<dbReference type="EMBL" id="SCEB01215637">
    <property type="protein sequence ID" value="RXM28486.1"/>
    <property type="molecule type" value="Genomic_DNA"/>
</dbReference>
<organism evidence="1 2">
    <name type="scientific">Acipenser ruthenus</name>
    <name type="common">Sterlet sturgeon</name>
    <dbReference type="NCBI Taxonomy" id="7906"/>
    <lineage>
        <taxon>Eukaryota</taxon>
        <taxon>Metazoa</taxon>
        <taxon>Chordata</taxon>
        <taxon>Craniata</taxon>
        <taxon>Vertebrata</taxon>
        <taxon>Euteleostomi</taxon>
        <taxon>Actinopterygii</taxon>
        <taxon>Chondrostei</taxon>
        <taxon>Acipenseriformes</taxon>
        <taxon>Acipenseridae</taxon>
        <taxon>Acipenser</taxon>
    </lineage>
</organism>
<dbReference type="PANTHER" id="PTHR46601">
    <property type="entry name" value="ULP_PROTEASE DOMAIN-CONTAINING PROTEIN"/>
    <property type="match status" value="1"/>
</dbReference>
<comment type="caution">
    <text evidence="1">The sequence shown here is derived from an EMBL/GenBank/DDBJ whole genome shotgun (WGS) entry which is preliminary data.</text>
</comment>
<dbReference type="AlphaFoldDB" id="A0A444TZW7"/>
<dbReference type="PANTHER" id="PTHR46601:SF1">
    <property type="entry name" value="ADF-H DOMAIN-CONTAINING PROTEIN"/>
    <property type="match status" value="1"/>
</dbReference>
<gene>
    <name evidence="1" type="ORF">EOD39_9725</name>
</gene>
<dbReference type="Proteomes" id="UP000289886">
    <property type="component" value="Unassembled WGS sequence"/>
</dbReference>